<dbReference type="InterPro" id="IPR036291">
    <property type="entry name" value="NAD(P)-bd_dom_sf"/>
</dbReference>
<dbReference type="Gene3D" id="3.90.25.10">
    <property type="entry name" value="UDP-galactose 4-epimerase, domain 1"/>
    <property type="match status" value="1"/>
</dbReference>
<name>A0A6A6SRZ5_9PLEO</name>
<organism evidence="2 3">
    <name type="scientific">Lophiostoma macrostomum CBS 122681</name>
    <dbReference type="NCBI Taxonomy" id="1314788"/>
    <lineage>
        <taxon>Eukaryota</taxon>
        <taxon>Fungi</taxon>
        <taxon>Dikarya</taxon>
        <taxon>Ascomycota</taxon>
        <taxon>Pezizomycotina</taxon>
        <taxon>Dothideomycetes</taxon>
        <taxon>Pleosporomycetidae</taxon>
        <taxon>Pleosporales</taxon>
        <taxon>Lophiostomataceae</taxon>
        <taxon>Lophiostoma</taxon>
    </lineage>
</organism>
<feature type="domain" description="NmrA-like" evidence="1">
    <location>
        <begin position="3"/>
        <end position="240"/>
    </location>
</feature>
<dbReference type="EMBL" id="MU004512">
    <property type="protein sequence ID" value="KAF2648974.1"/>
    <property type="molecule type" value="Genomic_DNA"/>
</dbReference>
<dbReference type="Pfam" id="PF05368">
    <property type="entry name" value="NmrA"/>
    <property type="match status" value="1"/>
</dbReference>
<evidence type="ECO:0000313" key="3">
    <source>
        <dbReference type="Proteomes" id="UP000799324"/>
    </source>
</evidence>
<gene>
    <name evidence="2" type="ORF">K491DRAFT_611675</name>
</gene>
<keyword evidence="3" id="KW-1185">Reference proteome</keyword>
<dbReference type="PANTHER" id="PTHR43349">
    <property type="entry name" value="PINORESINOL REDUCTASE-RELATED"/>
    <property type="match status" value="1"/>
</dbReference>
<dbReference type="Gene3D" id="3.40.50.720">
    <property type="entry name" value="NAD(P)-binding Rossmann-like Domain"/>
    <property type="match status" value="1"/>
</dbReference>
<dbReference type="OrthoDB" id="419598at2759"/>
<dbReference type="PANTHER" id="PTHR43349:SF93">
    <property type="entry name" value="ISOFLAVONE REDUCTASE HOMOLOG P3-RELATED"/>
    <property type="match status" value="1"/>
</dbReference>
<dbReference type="InterPro" id="IPR050608">
    <property type="entry name" value="NmrA-type/Isoflavone_red_sf"/>
</dbReference>
<protein>
    <submittedName>
        <fullName evidence="2">Isoflavone reductase family protein</fullName>
    </submittedName>
</protein>
<dbReference type="AlphaFoldDB" id="A0A6A6SRZ5"/>
<evidence type="ECO:0000259" key="1">
    <source>
        <dbReference type="Pfam" id="PF05368"/>
    </source>
</evidence>
<proteinExistence type="predicted"/>
<dbReference type="SUPFAM" id="SSF51735">
    <property type="entry name" value="NAD(P)-binding Rossmann-fold domains"/>
    <property type="match status" value="1"/>
</dbReference>
<sequence>MVKNKVLLLGATGETGGDILNGLVEDGSFDVACLVRPSSASSAAVQELSTRGHNIVVVDLKGSFEKLVEAVRGYDTIISAIGAPDQTQQLELVDAAAAAGTKRFVPCAFMTVCPPGGIIGSRDDKESVYQRIWYHHLPYTIIDIGFWHQASVPRLASGRIDSKLIVARNEIYADGNVKSMLSDKRDIGRWVARIVQDERTINKKVFAHSEFLSQNDIVRIVEEKSGEKLELTHLSTTELKARREKAWADYVADPTSISKRLLRSIDDYNVSKYIRQDDTPENAKYLGYLDARELYPDVKTIGFAEFMDDFLADKIKRPYEGKHIGLMKPTQK</sequence>
<dbReference type="InterPro" id="IPR008030">
    <property type="entry name" value="NmrA-like"/>
</dbReference>
<reference evidence="2" key="1">
    <citation type="journal article" date="2020" name="Stud. Mycol.">
        <title>101 Dothideomycetes genomes: a test case for predicting lifestyles and emergence of pathogens.</title>
        <authorList>
            <person name="Haridas S."/>
            <person name="Albert R."/>
            <person name="Binder M."/>
            <person name="Bloem J."/>
            <person name="Labutti K."/>
            <person name="Salamov A."/>
            <person name="Andreopoulos B."/>
            <person name="Baker S."/>
            <person name="Barry K."/>
            <person name="Bills G."/>
            <person name="Bluhm B."/>
            <person name="Cannon C."/>
            <person name="Castanera R."/>
            <person name="Culley D."/>
            <person name="Daum C."/>
            <person name="Ezra D."/>
            <person name="Gonzalez J."/>
            <person name="Henrissat B."/>
            <person name="Kuo A."/>
            <person name="Liang C."/>
            <person name="Lipzen A."/>
            <person name="Lutzoni F."/>
            <person name="Magnuson J."/>
            <person name="Mondo S."/>
            <person name="Nolan M."/>
            <person name="Ohm R."/>
            <person name="Pangilinan J."/>
            <person name="Park H.-J."/>
            <person name="Ramirez L."/>
            <person name="Alfaro M."/>
            <person name="Sun H."/>
            <person name="Tritt A."/>
            <person name="Yoshinaga Y."/>
            <person name="Zwiers L.-H."/>
            <person name="Turgeon B."/>
            <person name="Goodwin S."/>
            <person name="Spatafora J."/>
            <person name="Crous P."/>
            <person name="Grigoriev I."/>
        </authorList>
    </citation>
    <scope>NUCLEOTIDE SEQUENCE</scope>
    <source>
        <strain evidence="2">CBS 122681</strain>
    </source>
</reference>
<dbReference type="Proteomes" id="UP000799324">
    <property type="component" value="Unassembled WGS sequence"/>
</dbReference>
<accession>A0A6A6SRZ5</accession>
<evidence type="ECO:0000313" key="2">
    <source>
        <dbReference type="EMBL" id="KAF2648974.1"/>
    </source>
</evidence>